<dbReference type="Pfam" id="PF26113">
    <property type="entry name" value="GH16_XgeA"/>
    <property type="match status" value="1"/>
</dbReference>
<keyword evidence="5" id="KW-0326">Glycosidase</keyword>
<evidence type="ECO:0000259" key="7">
    <source>
        <dbReference type="PROSITE" id="PS51762"/>
    </source>
</evidence>
<dbReference type="EC" id="3.2.1.6" evidence="3"/>
<dbReference type="OrthoDB" id="192832at2759"/>
<evidence type="ECO:0000256" key="5">
    <source>
        <dbReference type="ARBA" id="ARBA00023295"/>
    </source>
</evidence>
<organism evidence="8 9">
    <name type="scientific">Imshaugia aleurites</name>
    <dbReference type="NCBI Taxonomy" id="172621"/>
    <lineage>
        <taxon>Eukaryota</taxon>
        <taxon>Fungi</taxon>
        <taxon>Dikarya</taxon>
        <taxon>Ascomycota</taxon>
        <taxon>Pezizomycotina</taxon>
        <taxon>Lecanoromycetes</taxon>
        <taxon>OSLEUM clade</taxon>
        <taxon>Lecanoromycetidae</taxon>
        <taxon>Lecanorales</taxon>
        <taxon>Lecanorineae</taxon>
        <taxon>Parmeliaceae</taxon>
        <taxon>Imshaugia</taxon>
    </lineage>
</organism>
<accession>A0A8H3G1B6</accession>
<evidence type="ECO:0000256" key="4">
    <source>
        <dbReference type="ARBA" id="ARBA00022801"/>
    </source>
</evidence>
<dbReference type="Gene3D" id="2.60.120.200">
    <property type="match status" value="1"/>
</dbReference>
<feature type="domain" description="GH16" evidence="7">
    <location>
        <begin position="84"/>
        <end position="345"/>
    </location>
</feature>
<comment type="catalytic activity">
    <reaction evidence="1">
        <text>Endohydrolysis of (1-&gt;3)- or (1-&gt;4)-linkages in beta-D-glucans when the glucose residue whose reducing group is involved in the linkage to be hydrolyzed is itself substituted at C-3.</text>
        <dbReference type="EC" id="3.2.1.6"/>
    </reaction>
</comment>
<dbReference type="PROSITE" id="PS51762">
    <property type="entry name" value="GH16_2"/>
    <property type="match status" value="1"/>
</dbReference>
<evidence type="ECO:0000256" key="6">
    <source>
        <dbReference type="SAM" id="Phobius"/>
    </source>
</evidence>
<comment type="caution">
    <text evidence="8">The sequence shown here is derived from an EMBL/GenBank/DDBJ whole genome shotgun (WGS) entry which is preliminary data.</text>
</comment>
<evidence type="ECO:0000256" key="3">
    <source>
        <dbReference type="ARBA" id="ARBA00012599"/>
    </source>
</evidence>
<keyword evidence="6" id="KW-0812">Transmembrane</keyword>
<keyword evidence="6" id="KW-0472">Membrane</keyword>
<keyword evidence="9" id="KW-1185">Reference proteome</keyword>
<dbReference type="SUPFAM" id="SSF49899">
    <property type="entry name" value="Concanavalin A-like lectins/glucanases"/>
    <property type="match status" value="1"/>
</dbReference>
<dbReference type="FunFam" id="2.60.120.200:FF:000114">
    <property type="entry name" value="Probable endo-1,3(4)-beta-glucanase NFIA_089530"/>
    <property type="match status" value="1"/>
</dbReference>
<dbReference type="CDD" id="cd02181">
    <property type="entry name" value="GH16_fungal_Lam16A_glucanase"/>
    <property type="match status" value="1"/>
</dbReference>
<dbReference type="PANTHER" id="PTHR10963:SF42">
    <property type="entry name" value="PUTATIVE (AFU_ORTHOLOGUE AFUA_5G02280)-RELATED"/>
    <property type="match status" value="1"/>
</dbReference>
<dbReference type="AlphaFoldDB" id="A0A8H3G1B6"/>
<keyword evidence="6" id="KW-1133">Transmembrane helix</keyword>
<dbReference type="InterPro" id="IPR013320">
    <property type="entry name" value="ConA-like_dom_sf"/>
</dbReference>
<feature type="transmembrane region" description="Helical" evidence="6">
    <location>
        <begin position="55"/>
        <end position="78"/>
    </location>
</feature>
<protein>
    <recommendedName>
        <fullName evidence="3">endo-1,3(4)-beta-glucanase</fullName>
        <ecNumber evidence="3">3.2.1.6</ecNumber>
    </recommendedName>
</protein>
<sequence length="395" mass="42707">MSYAPITNMAHKGGYNSHSSSATGLQPHDFHSQVPYDTAAPTASQRSPRTCGRRAWISALVVTAIIVIAVVLGVVLGLKAERYPNYSKLNYSILDTYEGTSFFDSFDYFTGYDPSDGFVHYVDQQGSVDQNLTFASSMSAILRVDTTVEDDSTGRDSVRVTSKNQYDSGLFIFDILHTPYGCGTWPAIWTADPSSWPKNGEIDVLEAVNSATTGNQMTLHTSNGCTMKDKRKESGKVLTTNCYNRTDSNAGCGVQGPDDTYGEALNSNGGGVYAMELRTAGIRVWFFGRNSIPTDISDGTSPDPSSWSTPLADFPSTDCSITDHFTNQSIIMNIDLCGSWAGEAKYFTSETACASSASTNQGASLSACETIIATNATDFDEAYWELGSIKVYQAQ</sequence>
<dbReference type="InterPro" id="IPR000757">
    <property type="entry name" value="Beta-glucanase-like"/>
</dbReference>
<dbReference type="InterPro" id="IPR050546">
    <property type="entry name" value="Glycosyl_Hydrlase_16"/>
</dbReference>
<evidence type="ECO:0000256" key="2">
    <source>
        <dbReference type="ARBA" id="ARBA00006865"/>
    </source>
</evidence>
<comment type="similarity">
    <text evidence="2">Belongs to the glycosyl hydrolase 16 family.</text>
</comment>
<gene>
    <name evidence="8" type="ORF">IMSHALPRED_009844</name>
</gene>
<dbReference type="Proteomes" id="UP000664534">
    <property type="component" value="Unassembled WGS sequence"/>
</dbReference>
<evidence type="ECO:0000313" key="8">
    <source>
        <dbReference type="EMBL" id="CAF9934812.1"/>
    </source>
</evidence>
<name>A0A8H3G1B6_9LECA</name>
<dbReference type="GO" id="GO:0052861">
    <property type="term" value="F:endo-1,3(4)-beta-glucanase activity"/>
    <property type="evidence" value="ECO:0007669"/>
    <property type="project" value="UniProtKB-EC"/>
</dbReference>
<dbReference type="GO" id="GO:0009251">
    <property type="term" value="P:glucan catabolic process"/>
    <property type="evidence" value="ECO:0007669"/>
    <property type="project" value="TreeGrafter"/>
</dbReference>
<proteinExistence type="inferred from homology"/>
<keyword evidence="4" id="KW-0378">Hydrolase</keyword>
<dbReference type="EMBL" id="CAJPDT010000079">
    <property type="protein sequence ID" value="CAF9934812.1"/>
    <property type="molecule type" value="Genomic_DNA"/>
</dbReference>
<dbReference type="PANTHER" id="PTHR10963">
    <property type="entry name" value="GLYCOSYL HYDROLASE-RELATED"/>
    <property type="match status" value="1"/>
</dbReference>
<evidence type="ECO:0000256" key="1">
    <source>
        <dbReference type="ARBA" id="ARBA00000124"/>
    </source>
</evidence>
<reference evidence="8" key="1">
    <citation type="submission" date="2021-03" db="EMBL/GenBank/DDBJ databases">
        <authorList>
            <person name="Tagirdzhanova G."/>
        </authorList>
    </citation>
    <scope>NUCLEOTIDE SEQUENCE</scope>
</reference>
<evidence type="ECO:0000313" key="9">
    <source>
        <dbReference type="Proteomes" id="UP000664534"/>
    </source>
</evidence>